<feature type="region of interest" description="Disordered" evidence="1">
    <location>
        <begin position="51"/>
        <end position="322"/>
    </location>
</feature>
<organism evidence="3 4">
    <name type="scientific">Botryosphaeria dothidea</name>
    <dbReference type="NCBI Taxonomy" id="55169"/>
    <lineage>
        <taxon>Eukaryota</taxon>
        <taxon>Fungi</taxon>
        <taxon>Dikarya</taxon>
        <taxon>Ascomycota</taxon>
        <taxon>Pezizomycotina</taxon>
        <taxon>Dothideomycetes</taxon>
        <taxon>Dothideomycetes incertae sedis</taxon>
        <taxon>Botryosphaeriales</taxon>
        <taxon>Botryosphaeriaceae</taxon>
        <taxon>Botryosphaeria</taxon>
    </lineage>
</organism>
<evidence type="ECO:0000259" key="2">
    <source>
        <dbReference type="SMART" id="SM00731"/>
    </source>
</evidence>
<dbReference type="Pfam" id="PF17283">
    <property type="entry name" value="Zn_ribbon_SprT"/>
    <property type="match status" value="1"/>
</dbReference>
<evidence type="ECO:0000313" key="3">
    <source>
        <dbReference type="EMBL" id="KAF4305501.1"/>
    </source>
</evidence>
<dbReference type="AlphaFoldDB" id="A0A8H4N4C5"/>
<feature type="compositionally biased region" description="Low complexity" evidence="1">
    <location>
        <begin position="251"/>
        <end position="264"/>
    </location>
</feature>
<feature type="compositionally biased region" description="Basic and acidic residues" evidence="1">
    <location>
        <begin position="373"/>
        <end position="384"/>
    </location>
</feature>
<keyword evidence="4" id="KW-1185">Reference proteome</keyword>
<dbReference type="PANTHER" id="PTHR23099:SF0">
    <property type="entry name" value="GERM CELL NUCLEAR ACIDIC PROTEIN"/>
    <property type="match status" value="1"/>
</dbReference>
<protein>
    <submittedName>
        <fullName evidence="3">SprT-like protein</fullName>
    </submittedName>
</protein>
<dbReference type="Pfam" id="PF10263">
    <property type="entry name" value="SprT-like"/>
    <property type="match status" value="1"/>
</dbReference>
<evidence type="ECO:0000313" key="4">
    <source>
        <dbReference type="Proteomes" id="UP000572817"/>
    </source>
</evidence>
<name>A0A8H4N4C5_9PEZI</name>
<gene>
    <name evidence="3" type="ORF">GTA08_BOTSDO06633</name>
</gene>
<feature type="compositionally biased region" description="Low complexity" evidence="1">
    <location>
        <begin position="124"/>
        <end position="134"/>
    </location>
</feature>
<dbReference type="InterPro" id="IPR035240">
    <property type="entry name" value="SprT_Zn_ribbon"/>
</dbReference>
<feature type="compositionally biased region" description="Acidic residues" evidence="1">
    <location>
        <begin position="176"/>
        <end position="186"/>
    </location>
</feature>
<dbReference type="GO" id="GO:0006950">
    <property type="term" value="P:response to stress"/>
    <property type="evidence" value="ECO:0007669"/>
    <property type="project" value="UniProtKB-ARBA"/>
</dbReference>
<evidence type="ECO:0000256" key="1">
    <source>
        <dbReference type="SAM" id="MobiDB-lite"/>
    </source>
</evidence>
<accession>A0A8H4N4C5</accession>
<dbReference type="GO" id="GO:0005634">
    <property type="term" value="C:nucleus"/>
    <property type="evidence" value="ECO:0007669"/>
    <property type="project" value="TreeGrafter"/>
</dbReference>
<dbReference type="Proteomes" id="UP000572817">
    <property type="component" value="Unassembled WGS sequence"/>
</dbReference>
<reference evidence="3" key="1">
    <citation type="submission" date="2020-04" db="EMBL/GenBank/DDBJ databases">
        <title>Genome Assembly and Annotation of Botryosphaeria dothidea sdau 11-99, a Latent Pathogen of Apple Fruit Ring Rot in China.</title>
        <authorList>
            <person name="Yu C."/>
            <person name="Diao Y."/>
            <person name="Lu Q."/>
            <person name="Zhao J."/>
            <person name="Cui S."/>
            <person name="Peng C."/>
            <person name="He B."/>
            <person name="Liu H."/>
        </authorList>
    </citation>
    <scope>NUCLEOTIDE SEQUENCE [LARGE SCALE GENOMIC DNA]</scope>
    <source>
        <strain evidence="3">Sdau11-99</strain>
    </source>
</reference>
<dbReference type="SMART" id="SM00731">
    <property type="entry name" value="SprT"/>
    <property type="match status" value="1"/>
</dbReference>
<dbReference type="EMBL" id="WWBZ02000040">
    <property type="protein sequence ID" value="KAF4305501.1"/>
    <property type="molecule type" value="Genomic_DNA"/>
</dbReference>
<dbReference type="PANTHER" id="PTHR23099">
    <property type="entry name" value="TRANSCRIPTIONAL REGULATOR"/>
    <property type="match status" value="1"/>
</dbReference>
<dbReference type="CDD" id="cd00084">
    <property type="entry name" value="HMG-box_SF"/>
    <property type="match status" value="1"/>
</dbReference>
<dbReference type="InterPro" id="IPR036910">
    <property type="entry name" value="HMG_box_dom_sf"/>
</dbReference>
<sequence>MARANYESSDDELPALADIIARRRNASNPQTKLAQDRHELTEKPLVRKAKTCSTTTRRQRLLKPPTMHSKLAGQADPSSFGSIASLDDEDASVRRPASAVKRTPARAARKTTKYVIDSEDPEESSNGSSNGSPNRVPDESSDESSDAFFDAKEDMELNSELHSGEDVEESLWCGSDGDDSAEEASQLEEILPPNSGSRKPEAKNTKAASVPPPEAVVDGFQGFSSHSRATHDDIQHSQDPLAAPVLKKPVSAYCSSEKLSSSSSANQDAMLRYSPPRSKSPHKLPQQTERPCTPPPPASPSKSRLMSPSKKNRIPTPPHGPSLDAFWSAEVVNTWNDQHSPRKVLQSPRKQQRFGATNDGPILSSSLQKKSPTKRDPARKSFEQRKHDLANDFLKELDDTITQGRISSLAEECGGVKLVWSKTLNTTAGRANWKRETLKTQENGTTTVRDRHHASIELAEKVIDDEDRLVNVIAHEFCHLANFMISNIRDNPHGKEFKEWAKKVTKAFGHRNINVTTKHTYAIDYKYIWACIDCGHEFKRHSKSIDPAKHRCGSCKAELAQIKPAVRQKNPNKGPSEYQIFMKENFQRIRRENEGKSHKDIMEILGKEYREHKVKKATAAADSELVQVAKAIETIVLDD</sequence>
<feature type="compositionally biased region" description="Basic residues" evidence="1">
    <location>
        <begin position="103"/>
        <end position="112"/>
    </location>
</feature>
<proteinExistence type="predicted"/>
<feature type="domain" description="SprT-like" evidence="2">
    <location>
        <begin position="395"/>
        <end position="562"/>
    </location>
</feature>
<dbReference type="SUPFAM" id="SSF47095">
    <property type="entry name" value="HMG-box"/>
    <property type="match status" value="1"/>
</dbReference>
<dbReference type="Gene3D" id="1.10.30.10">
    <property type="entry name" value="High mobility group box domain"/>
    <property type="match status" value="1"/>
</dbReference>
<dbReference type="OrthoDB" id="20772at2759"/>
<dbReference type="InterPro" id="IPR006640">
    <property type="entry name" value="SprT-like_domain"/>
</dbReference>
<comment type="caution">
    <text evidence="3">The sequence shown here is derived from an EMBL/GenBank/DDBJ whole genome shotgun (WGS) entry which is preliminary data.</text>
</comment>
<feature type="region of interest" description="Disordered" evidence="1">
    <location>
        <begin position="339"/>
        <end position="384"/>
    </location>
</feature>